<keyword evidence="2" id="KW-0132">Cell division</keyword>
<evidence type="ECO:0000313" key="10">
    <source>
        <dbReference type="Proteomes" id="UP000516260"/>
    </source>
</evidence>
<sequence>MTSSRISSSNTQPHSGAVQLWNNYWYSRGRNICVYACAKVSQRLSGQIQSINKMDLMSALQFLKLQEISQDWVDTVWDLEFTERKLLDNTIEEELAISGEKAFLTLYKCVLAHSTEQQQPPNRDGASLSIWAILGENCVSVKSLVAVLSSFILAGKTKVATVQQRVSSLHAASVYMLLLGIPGSIASKIFHEVLLDTCTDLPLCCWPQDSGKKRKKDSQRNFQVEGKRSKPQRKDAAELEMDDDDVEEEEELNFSGQDWIKIRDAVVLLIQSLLRLLQTFPLRDRPQSASNFAKVFSKLLYFEPVVGQLSFAPVQDITKLKSVPEMAFYGLQLLCLPKHGDQKESLQRVFHQLLYVVLMMNKSNIGKPTPLLPSRSVVSTRHQTVQFICYLVRELTDLALPFLQILLQHLCFNMVEKSDFRMHGAQAVGMLTSWMKSKDYACFVKWLANFSKSSKMVHRLFSVDVVMVLLEQPERRPEDCEDPEFVCFLPHKFLIQNLLFARRIDSSPTVQGHALACLAQCLELPSFNATRAVHSLFSATGTQTVLDAEVTEGSSSSQQTQKTYRTLPFRTVEISSTDVFDSDAKENLALLLLRVKDSKTNVRKSALQTLVGLLKHDVIPMSWETLATLSERCRDPSVSVKKKALHCVDELLAAKPECHVVQKAWLQGVVPAVIDSESSVQDKALEVLDQVLLSQVKLYSPNCHLDTSQRLAWDLMSLLCHECQDLGRYFSRAITIWSKQNRFTPAFLANLISHTEAEHAAGAWLLLSVVVPSSPKIRFDKILEAWDNMFSSKDITVTTCCHILCVMGDIATHLNEDTKTRIVGDLMSRLKTFTLSLEVICAAVETLCQLGYSDDIKQTQNFLNTHCGELVSVCEAYLGSILLSENGTENLNEDLMVKHLHTLGVASLHCPAKVSKRTILLVESVLTSHSEKLSEHQKELPASVPFSQFKSNSLPTKVRAHGVITLGKLCLQHENLVQKYLPVFARELEVGTEVAVRNNVVVIMCDLCVRYTNIVDLYIPNISACLRDDEAVIREQTLIMLTNLLQEEFVKWKGSLFFRFMMVLVDPVPAISRRIPEMFSQHFIECIFHFNSYNKHKLYNKFSQSEREKVRFSLKGPEHRDKRFRIYRFLLENFTDTQRFNITNKINQTVLACFADEELPLDTDGAEILGETFNILSLKEMKLQAISSTAGAGEEPEEEERMATMAKSVLQAAQKKVVSQVQKKVFIENTVPLIISLKRLLEQKHSPVLKDLMTYLQVTMQDNRNEVKVFFAGDEQLAAEVEFALKTTEKEREMVKQMEDCNLTREPRTSTTQSSTQNSPVRSRPLPPFTFTTPQPPQPNLTSARLMQTDRWVCCMYPGAQSVSQFSVTYEPFDLSSISRVLKSRIENIQKSIILERTGKEQEVRSDGECAKSARKTFESYQHSLRSYVRRQKFHFSVPTLFRFSVMPKGAAKDRAISTPKGISVNLTFEEGVSAIFSDRGRSLGGESSILHVRSKEQQAPGLRQWNVQSPLRKK</sequence>
<feature type="compositionally biased region" description="Basic and acidic residues" evidence="7">
    <location>
        <begin position="1298"/>
        <end position="1308"/>
    </location>
</feature>
<evidence type="ECO:0000256" key="2">
    <source>
        <dbReference type="ARBA" id="ARBA00022618"/>
    </source>
</evidence>
<keyword evidence="4" id="KW-0226">DNA condensation</keyword>
<evidence type="ECO:0000313" key="9">
    <source>
        <dbReference type="EMBL" id="TNM99397.1"/>
    </source>
</evidence>
<comment type="subcellular location">
    <subcellularLocation>
        <location evidence="1">Nucleus</location>
    </subcellularLocation>
</comment>
<dbReference type="GO" id="GO:0007076">
    <property type="term" value="P:mitotic chromosome condensation"/>
    <property type="evidence" value="ECO:0007669"/>
    <property type="project" value="InterPro"/>
</dbReference>
<dbReference type="EMBL" id="SWLE01000005">
    <property type="protein sequence ID" value="TNM99397.1"/>
    <property type="molecule type" value="Genomic_DNA"/>
</dbReference>
<reference evidence="9 10" key="1">
    <citation type="submission" date="2019-04" db="EMBL/GenBank/DDBJ databases">
        <title>The sequence and de novo assembly of Takifugu bimaculatus genome using PacBio and Hi-C technologies.</title>
        <authorList>
            <person name="Xu P."/>
            <person name="Liu B."/>
            <person name="Zhou Z."/>
        </authorList>
    </citation>
    <scope>NUCLEOTIDE SEQUENCE [LARGE SCALE GENOMIC DNA]</scope>
    <source>
        <strain evidence="9">TB-2018</strain>
        <tissue evidence="9">Muscle</tissue>
    </source>
</reference>
<dbReference type="Pfam" id="PF12717">
    <property type="entry name" value="Cnd1"/>
    <property type="match status" value="1"/>
</dbReference>
<comment type="caution">
    <text evidence="9">The sequence shown here is derived from an EMBL/GenBank/DDBJ whole genome shotgun (WGS) entry which is preliminary data.</text>
</comment>
<dbReference type="InterPro" id="IPR011989">
    <property type="entry name" value="ARM-like"/>
</dbReference>
<dbReference type="GO" id="GO:0051301">
    <property type="term" value="P:cell division"/>
    <property type="evidence" value="ECO:0007669"/>
    <property type="project" value="UniProtKB-KW"/>
</dbReference>
<accession>A0A4Z2C5B6</accession>
<evidence type="ECO:0000256" key="1">
    <source>
        <dbReference type="ARBA" id="ARBA00004123"/>
    </source>
</evidence>
<evidence type="ECO:0000256" key="7">
    <source>
        <dbReference type="SAM" id="MobiDB-lite"/>
    </source>
</evidence>
<feature type="compositionally biased region" description="Polar residues" evidence="7">
    <location>
        <begin position="1506"/>
        <end position="1515"/>
    </location>
</feature>
<organism evidence="9 10">
    <name type="scientific">Takifugu bimaculatus</name>
    <dbReference type="NCBI Taxonomy" id="433685"/>
    <lineage>
        <taxon>Eukaryota</taxon>
        <taxon>Metazoa</taxon>
        <taxon>Chordata</taxon>
        <taxon>Craniata</taxon>
        <taxon>Vertebrata</taxon>
        <taxon>Euteleostomi</taxon>
        <taxon>Actinopterygii</taxon>
        <taxon>Neopterygii</taxon>
        <taxon>Teleostei</taxon>
        <taxon>Neoteleostei</taxon>
        <taxon>Acanthomorphata</taxon>
        <taxon>Eupercaria</taxon>
        <taxon>Tetraodontiformes</taxon>
        <taxon>Tetradontoidea</taxon>
        <taxon>Tetraodontidae</taxon>
        <taxon>Takifugu</taxon>
    </lineage>
</organism>
<dbReference type="InterPro" id="IPR026971">
    <property type="entry name" value="CND1/NCAPD3"/>
</dbReference>
<dbReference type="InterPro" id="IPR016024">
    <property type="entry name" value="ARM-type_fold"/>
</dbReference>
<feature type="region of interest" description="Disordered" evidence="7">
    <location>
        <begin position="1298"/>
        <end position="1340"/>
    </location>
</feature>
<evidence type="ECO:0000256" key="6">
    <source>
        <dbReference type="ARBA" id="ARBA00023306"/>
    </source>
</evidence>
<keyword evidence="3" id="KW-0498">Mitosis</keyword>
<keyword evidence="5" id="KW-0539">Nucleus</keyword>
<feature type="compositionally biased region" description="Low complexity" evidence="7">
    <location>
        <begin position="1309"/>
        <end position="1319"/>
    </location>
</feature>
<dbReference type="GO" id="GO:0042393">
    <property type="term" value="F:histone binding"/>
    <property type="evidence" value="ECO:0007669"/>
    <property type="project" value="TreeGrafter"/>
</dbReference>
<dbReference type="SUPFAM" id="SSF48371">
    <property type="entry name" value="ARM repeat"/>
    <property type="match status" value="1"/>
</dbReference>
<evidence type="ECO:0000259" key="8">
    <source>
        <dbReference type="Pfam" id="PF12717"/>
    </source>
</evidence>
<evidence type="ECO:0000256" key="5">
    <source>
        <dbReference type="ARBA" id="ARBA00023242"/>
    </source>
</evidence>
<keyword evidence="10" id="KW-1185">Reference proteome</keyword>
<feature type="compositionally biased region" description="Basic and acidic residues" evidence="7">
    <location>
        <begin position="225"/>
        <end position="237"/>
    </location>
</feature>
<feature type="region of interest" description="Disordered" evidence="7">
    <location>
        <begin position="1496"/>
        <end position="1515"/>
    </location>
</feature>
<dbReference type="InterPro" id="IPR032682">
    <property type="entry name" value="Cnd1_C"/>
</dbReference>
<dbReference type="GO" id="GO:0000779">
    <property type="term" value="C:condensed chromosome, centromeric region"/>
    <property type="evidence" value="ECO:0007669"/>
    <property type="project" value="TreeGrafter"/>
</dbReference>
<dbReference type="FunFam" id="1.25.10.10:FF:000345">
    <property type="entry name" value="Condensin-2 complex subunit D3"/>
    <property type="match status" value="1"/>
</dbReference>
<feature type="region of interest" description="Disordered" evidence="7">
    <location>
        <begin position="210"/>
        <end position="242"/>
    </location>
</feature>
<dbReference type="Gene3D" id="1.25.10.10">
    <property type="entry name" value="Leucine-rich Repeat Variant"/>
    <property type="match status" value="1"/>
</dbReference>
<dbReference type="Proteomes" id="UP000516260">
    <property type="component" value="Chromosome 13"/>
</dbReference>
<dbReference type="GO" id="GO:0000796">
    <property type="term" value="C:condensin complex"/>
    <property type="evidence" value="ECO:0007669"/>
    <property type="project" value="TreeGrafter"/>
</dbReference>
<gene>
    <name evidence="9" type="ORF">fugu_012430</name>
</gene>
<dbReference type="PANTHER" id="PTHR14222:SF1">
    <property type="entry name" value="CONDENSIN-2 COMPLEX SUBUNIT D3"/>
    <property type="match status" value="1"/>
</dbReference>
<protein>
    <recommendedName>
        <fullName evidence="8">Condensin complex subunit 1 C-terminal domain-containing protein</fullName>
    </recommendedName>
</protein>
<dbReference type="GO" id="GO:0005634">
    <property type="term" value="C:nucleus"/>
    <property type="evidence" value="ECO:0007669"/>
    <property type="project" value="UniProtKB-SubCell"/>
</dbReference>
<dbReference type="PANTHER" id="PTHR14222">
    <property type="entry name" value="CONDENSIN"/>
    <property type="match status" value="1"/>
</dbReference>
<keyword evidence="6" id="KW-0131">Cell cycle</keyword>
<feature type="domain" description="Condensin complex subunit 1 C-terminal" evidence="8">
    <location>
        <begin position="996"/>
        <end position="1150"/>
    </location>
</feature>
<dbReference type="GO" id="GO:0010032">
    <property type="term" value="P:meiotic chromosome condensation"/>
    <property type="evidence" value="ECO:0007669"/>
    <property type="project" value="TreeGrafter"/>
</dbReference>
<proteinExistence type="predicted"/>
<evidence type="ECO:0000256" key="3">
    <source>
        <dbReference type="ARBA" id="ARBA00022776"/>
    </source>
</evidence>
<name>A0A4Z2C5B6_9TELE</name>
<evidence type="ECO:0000256" key="4">
    <source>
        <dbReference type="ARBA" id="ARBA00023067"/>
    </source>
</evidence>